<dbReference type="Proteomes" id="UP000615760">
    <property type="component" value="Unassembled WGS sequence"/>
</dbReference>
<dbReference type="RefSeq" id="WP_188621993.1">
    <property type="nucleotide sequence ID" value="NZ_BMJE01000010.1"/>
</dbReference>
<evidence type="ECO:0000313" key="2">
    <source>
        <dbReference type="Proteomes" id="UP000615760"/>
    </source>
</evidence>
<comment type="caution">
    <text evidence="1">The sequence shown here is derived from an EMBL/GenBank/DDBJ whole genome shotgun (WGS) entry which is preliminary data.</text>
</comment>
<proteinExistence type="predicted"/>
<dbReference type="EMBL" id="BMJE01000010">
    <property type="protein sequence ID" value="GGB86681.1"/>
    <property type="molecule type" value="Genomic_DNA"/>
</dbReference>
<protein>
    <submittedName>
        <fullName evidence="1">Uncharacterized protein</fullName>
    </submittedName>
</protein>
<organism evidence="1 2">
    <name type="scientific">Flavobacterium suaedae</name>
    <dbReference type="NCBI Taxonomy" id="1767027"/>
    <lineage>
        <taxon>Bacteria</taxon>
        <taxon>Pseudomonadati</taxon>
        <taxon>Bacteroidota</taxon>
        <taxon>Flavobacteriia</taxon>
        <taxon>Flavobacteriales</taxon>
        <taxon>Flavobacteriaceae</taxon>
        <taxon>Flavobacterium</taxon>
    </lineage>
</organism>
<accession>A0ABQ1K7E3</accession>
<keyword evidence="2" id="KW-1185">Reference proteome</keyword>
<evidence type="ECO:0000313" key="1">
    <source>
        <dbReference type="EMBL" id="GGB86681.1"/>
    </source>
</evidence>
<name>A0ABQ1K7E3_9FLAO</name>
<reference evidence="2" key="1">
    <citation type="journal article" date="2019" name="Int. J. Syst. Evol. Microbiol.">
        <title>The Global Catalogue of Microorganisms (GCM) 10K type strain sequencing project: providing services to taxonomists for standard genome sequencing and annotation.</title>
        <authorList>
            <consortium name="The Broad Institute Genomics Platform"/>
            <consortium name="The Broad Institute Genome Sequencing Center for Infectious Disease"/>
            <person name="Wu L."/>
            <person name="Ma J."/>
        </authorList>
    </citation>
    <scope>NUCLEOTIDE SEQUENCE [LARGE SCALE GENOMIC DNA]</scope>
    <source>
        <strain evidence="2">CGMCC 1.15461</strain>
    </source>
</reference>
<sequence length="120" mass="13783">MKEVAQLYNNDFGLAFYWKKDGAVLKNRVQFIFKEMGFYLLPDEVEEFKQLAEGTINYYSCTKCSCGKDCHKLLLKTPMNGVDLAVTKTELVNIKDLMEGTLFNLSLNNYLDELCNSDNN</sequence>
<gene>
    <name evidence="1" type="ORF">GCM10007424_28440</name>
</gene>